<dbReference type="KEGG" id="fgl:EM308_09915"/>
<proteinExistence type="predicted"/>
<dbReference type="EMBL" id="CP017479">
    <property type="protein sequence ID" value="AOW09795.1"/>
    <property type="molecule type" value="Genomic_DNA"/>
</dbReference>
<accession>A0AAC9I509</accession>
<sequence>MKNIIYTLPLIVSTIVNAQIKESDYYSFYKGGEKYLKPIKFVLFDYDSSNAEKKIDKQKIYFHIEGESFVHKKNHKVDTCSIDFLQKVKLDNPKDFQQNAFKYFKQKKQEVERKTNNKIHILYPVTDFSSYFKVYILEKTKDNRLLKYEVEWEHPTF</sequence>
<keyword evidence="2" id="KW-1185">Reference proteome</keyword>
<dbReference type="RefSeq" id="WP_035634743.1">
    <property type="nucleotide sequence ID" value="NZ_CP017479.1"/>
</dbReference>
<reference evidence="1 2" key="1">
    <citation type="submission" date="2016-10" db="EMBL/GenBank/DDBJ databases">
        <title>Flavobacterium gilvum sp. nov., isolated from stream water.</title>
        <authorList>
            <person name="Shin S.-K."/>
            <person name="Cho Y.-J."/>
            <person name="Yi H."/>
        </authorList>
    </citation>
    <scope>NUCLEOTIDE SEQUENCE [LARGE SCALE GENOMIC DNA]</scope>
    <source>
        <strain evidence="1 2">EM1308</strain>
    </source>
</reference>
<gene>
    <name evidence="1" type="ORF">EM308_09915</name>
</gene>
<name>A0AAC9I509_9FLAO</name>
<organism evidence="1 2">
    <name type="scientific">Flavobacterium gilvum</name>
    <dbReference type="NCBI Taxonomy" id="1492737"/>
    <lineage>
        <taxon>Bacteria</taxon>
        <taxon>Pseudomonadati</taxon>
        <taxon>Bacteroidota</taxon>
        <taxon>Flavobacteriia</taxon>
        <taxon>Flavobacteriales</taxon>
        <taxon>Flavobacteriaceae</taxon>
        <taxon>Flavobacterium</taxon>
    </lineage>
</organism>
<dbReference type="Proteomes" id="UP000175968">
    <property type="component" value="Chromosome"/>
</dbReference>
<protein>
    <submittedName>
        <fullName evidence="1">Uncharacterized protein</fullName>
    </submittedName>
</protein>
<evidence type="ECO:0000313" key="1">
    <source>
        <dbReference type="EMBL" id="AOW09795.1"/>
    </source>
</evidence>
<dbReference type="AlphaFoldDB" id="A0AAC9I509"/>
<evidence type="ECO:0000313" key="2">
    <source>
        <dbReference type="Proteomes" id="UP000175968"/>
    </source>
</evidence>